<dbReference type="GO" id="GO:0008841">
    <property type="term" value="F:dihydrofolate synthase activity"/>
    <property type="evidence" value="ECO:0007669"/>
    <property type="project" value="TreeGrafter"/>
</dbReference>
<reference evidence="8" key="1">
    <citation type="submission" date="2020-01" db="EMBL/GenBank/DDBJ databases">
        <authorList>
            <consortium name="DOE Joint Genome Institute"/>
            <person name="Haridas S."/>
            <person name="Albert R."/>
            <person name="Binder M."/>
            <person name="Bloem J."/>
            <person name="Labutti K."/>
            <person name="Salamov A."/>
            <person name="Andreopoulos B."/>
            <person name="Baker S.E."/>
            <person name="Barry K."/>
            <person name="Bills G."/>
            <person name="Bluhm B.H."/>
            <person name="Cannon C."/>
            <person name="Castanera R."/>
            <person name="Culley D.E."/>
            <person name="Daum C."/>
            <person name="Ezra D."/>
            <person name="Gonzalez J.B."/>
            <person name="Henrissat B."/>
            <person name="Kuo A."/>
            <person name="Liang C."/>
            <person name="Lipzen A."/>
            <person name="Lutzoni F."/>
            <person name="Magnuson J."/>
            <person name="Mondo S."/>
            <person name="Nolan M."/>
            <person name="Ohm R."/>
            <person name="Pangilinan J."/>
            <person name="Park H.-J."/>
            <person name="Ramirez L."/>
            <person name="Alfaro M."/>
            <person name="Sun H."/>
            <person name="Tritt A."/>
            <person name="Yoshinaga Y."/>
            <person name="Zwiers L.-H."/>
            <person name="Turgeon B.G."/>
            <person name="Goodwin S.B."/>
            <person name="Spatafora J.W."/>
            <person name="Crous P.W."/>
            <person name="Grigoriev I.V."/>
        </authorList>
    </citation>
    <scope>NUCLEOTIDE SEQUENCE</scope>
    <source>
        <strain evidence="8">P77</strain>
    </source>
</reference>
<comment type="similarity">
    <text evidence="1">Belongs to the folylpolyglutamate synthase family.</text>
</comment>
<dbReference type="EMBL" id="ML975246">
    <property type="protein sequence ID" value="KAF1839289.1"/>
    <property type="molecule type" value="Genomic_DNA"/>
</dbReference>
<accession>A0A6A5KV90</accession>
<dbReference type="InterPro" id="IPR018109">
    <property type="entry name" value="Folylpolyglutamate_synth_CS"/>
</dbReference>
<keyword evidence="4" id="KW-0547">Nucleotide-binding</keyword>
<dbReference type="Gene3D" id="3.40.1190.10">
    <property type="entry name" value="Mur-like, catalytic domain"/>
    <property type="match status" value="1"/>
</dbReference>
<gene>
    <name evidence="8" type="ORF">BDW02DRAFT_515198</name>
</gene>
<feature type="compositionally biased region" description="Polar residues" evidence="7">
    <location>
        <begin position="586"/>
        <end position="597"/>
    </location>
</feature>
<organism evidence="8 9">
    <name type="scientific">Decorospora gaudefroyi</name>
    <dbReference type="NCBI Taxonomy" id="184978"/>
    <lineage>
        <taxon>Eukaryota</taxon>
        <taxon>Fungi</taxon>
        <taxon>Dikarya</taxon>
        <taxon>Ascomycota</taxon>
        <taxon>Pezizomycotina</taxon>
        <taxon>Dothideomycetes</taxon>
        <taxon>Pleosporomycetidae</taxon>
        <taxon>Pleosporales</taxon>
        <taxon>Pleosporineae</taxon>
        <taxon>Pleosporaceae</taxon>
        <taxon>Decorospora</taxon>
    </lineage>
</organism>
<dbReference type="NCBIfam" id="TIGR01499">
    <property type="entry name" value="folC"/>
    <property type="match status" value="1"/>
</dbReference>
<dbReference type="OrthoDB" id="5212574at2759"/>
<dbReference type="InterPro" id="IPR036565">
    <property type="entry name" value="Mur-like_cat_sf"/>
</dbReference>
<feature type="region of interest" description="Disordered" evidence="7">
    <location>
        <begin position="531"/>
        <end position="597"/>
    </location>
</feature>
<dbReference type="Proteomes" id="UP000800040">
    <property type="component" value="Unassembled WGS sequence"/>
</dbReference>
<name>A0A6A5KV90_9PLEO</name>
<dbReference type="GO" id="GO:0005829">
    <property type="term" value="C:cytosol"/>
    <property type="evidence" value="ECO:0007669"/>
    <property type="project" value="TreeGrafter"/>
</dbReference>
<protein>
    <submittedName>
        <fullName evidence="8">Mur ligase</fullName>
    </submittedName>
</protein>
<evidence type="ECO:0000256" key="1">
    <source>
        <dbReference type="ARBA" id="ARBA00008276"/>
    </source>
</evidence>
<evidence type="ECO:0000256" key="5">
    <source>
        <dbReference type="ARBA" id="ARBA00022840"/>
    </source>
</evidence>
<evidence type="ECO:0000256" key="6">
    <source>
        <dbReference type="ARBA" id="ARBA00022842"/>
    </source>
</evidence>
<sequence>MIQPGLERISRLLRNVEFPWKSIHVAGTNGKGTICYYASTLLTKRKLRCGTFTSPHLVDRWDSISIDNKTVDKALFQKIEKHYIELSLRAGIGASPFEILTATAFHIFTEEKVQFGVVEAGMGGKLDATNILNNQAVSVISKIARDHENFLGTTLNQIALHKAGILRPNVPYLVNPHNEHYVTAVIRNYAKEIGAGPALSYDPPDLTKAFFSKPEWHRFTNKLRSSQIVNPKMAVLAVTTALESRGLQFKPRDIGTIMYLSKLHEIPGRLELIKVPPVFGDTSSMAAGAKKGPSILVDGAHNPDAASMLNDYVSQRQRKRIMKDKNKGKPDRVPVTWVLAMSEGKDAREFLTRLLQPQDNVITTTFGPVDGMPWVHAMDPKELLAIAKSVQPTIMGLAMPYEGVLRALCAARYLTEEHMPIVLTGSLYLVGDFHREFRPRRIRDYWTNPAFKDDRKMFAEILVEEKHRVNQLLSGHDIEPFAQENSEWNKKSDEKRAEREKQAASRKKRRAIQEEILALDQDLERLAEEERGIAQTGSPAASAHQALEEGPISQSGSPSDSGHSSDKSESPTSTTSSPALSSTSPDAVSQTTEPRKD</sequence>
<evidence type="ECO:0000256" key="4">
    <source>
        <dbReference type="ARBA" id="ARBA00022741"/>
    </source>
</evidence>
<proteinExistence type="inferred from homology"/>
<evidence type="ECO:0000256" key="2">
    <source>
        <dbReference type="ARBA" id="ARBA00022598"/>
    </source>
</evidence>
<feature type="compositionally biased region" description="Low complexity" evidence="7">
    <location>
        <begin position="570"/>
        <end position="585"/>
    </location>
</feature>
<dbReference type="PROSITE" id="PS01012">
    <property type="entry name" value="FOLYLPOLYGLU_SYNT_2"/>
    <property type="match status" value="1"/>
</dbReference>
<dbReference type="Gene3D" id="3.90.190.20">
    <property type="entry name" value="Mur ligase, C-terminal domain"/>
    <property type="match status" value="1"/>
</dbReference>
<evidence type="ECO:0000256" key="3">
    <source>
        <dbReference type="ARBA" id="ARBA00022723"/>
    </source>
</evidence>
<dbReference type="AlphaFoldDB" id="A0A6A5KV90"/>
<dbReference type="GO" id="GO:0005739">
    <property type="term" value="C:mitochondrion"/>
    <property type="evidence" value="ECO:0007669"/>
    <property type="project" value="TreeGrafter"/>
</dbReference>
<keyword evidence="6" id="KW-0460">Magnesium</keyword>
<feature type="compositionally biased region" description="Low complexity" evidence="7">
    <location>
        <begin position="550"/>
        <end position="562"/>
    </location>
</feature>
<dbReference type="GO" id="GO:0005524">
    <property type="term" value="F:ATP binding"/>
    <property type="evidence" value="ECO:0007669"/>
    <property type="project" value="UniProtKB-KW"/>
</dbReference>
<keyword evidence="9" id="KW-1185">Reference proteome</keyword>
<keyword evidence="2 8" id="KW-0436">Ligase</keyword>
<dbReference type="PANTHER" id="PTHR11136:SF0">
    <property type="entry name" value="DIHYDROFOLATE SYNTHETASE-RELATED"/>
    <property type="match status" value="1"/>
</dbReference>
<dbReference type="InterPro" id="IPR036615">
    <property type="entry name" value="Mur_ligase_C_dom_sf"/>
</dbReference>
<dbReference type="SUPFAM" id="SSF53244">
    <property type="entry name" value="MurD-like peptide ligases, peptide-binding domain"/>
    <property type="match status" value="1"/>
</dbReference>
<feature type="compositionally biased region" description="Basic and acidic residues" evidence="7">
    <location>
        <begin position="487"/>
        <end position="503"/>
    </location>
</feature>
<keyword evidence="3" id="KW-0479">Metal-binding</keyword>
<evidence type="ECO:0000313" key="9">
    <source>
        <dbReference type="Proteomes" id="UP000800040"/>
    </source>
</evidence>
<evidence type="ECO:0000256" key="7">
    <source>
        <dbReference type="SAM" id="MobiDB-lite"/>
    </source>
</evidence>
<keyword evidence="5" id="KW-0067">ATP-binding</keyword>
<dbReference type="GO" id="GO:0046872">
    <property type="term" value="F:metal ion binding"/>
    <property type="evidence" value="ECO:0007669"/>
    <property type="project" value="UniProtKB-KW"/>
</dbReference>
<dbReference type="UniPathway" id="UPA00850"/>
<dbReference type="GO" id="GO:0004326">
    <property type="term" value="F:tetrahydrofolylpolyglutamate synthase activity"/>
    <property type="evidence" value="ECO:0007669"/>
    <property type="project" value="InterPro"/>
</dbReference>
<dbReference type="InterPro" id="IPR001645">
    <property type="entry name" value="Folylpolyglutamate_synth"/>
</dbReference>
<dbReference type="PANTHER" id="PTHR11136">
    <property type="entry name" value="FOLYLPOLYGLUTAMATE SYNTHASE-RELATED"/>
    <property type="match status" value="1"/>
</dbReference>
<evidence type="ECO:0000313" key="8">
    <source>
        <dbReference type="EMBL" id="KAF1839289.1"/>
    </source>
</evidence>
<dbReference type="SUPFAM" id="SSF53623">
    <property type="entry name" value="MurD-like peptide ligases, catalytic domain"/>
    <property type="match status" value="1"/>
</dbReference>
<feature type="region of interest" description="Disordered" evidence="7">
    <location>
        <begin position="483"/>
        <end position="510"/>
    </location>
</feature>